<name>A0A8K1C5M8_PYTOL</name>
<comment type="caution">
    <text evidence="3">The sequence shown here is derived from an EMBL/GenBank/DDBJ whole genome shotgun (WGS) entry which is preliminary data.</text>
</comment>
<feature type="compositionally biased region" description="Low complexity" evidence="1">
    <location>
        <begin position="349"/>
        <end position="364"/>
    </location>
</feature>
<accession>A0A8K1C5M8</accession>
<feature type="region of interest" description="Disordered" evidence="1">
    <location>
        <begin position="123"/>
        <end position="153"/>
    </location>
</feature>
<reference evidence="3" key="1">
    <citation type="submission" date="2019-03" db="EMBL/GenBank/DDBJ databases">
        <title>Long read genome sequence of the mycoparasitic Pythium oligandrum ATCC 38472 isolated from sugarbeet rhizosphere.</title>
        <authorList>
            <person name="Gaulin E."/>
        </authorList>
    </citation>
    <scope>NUCLEOTIDE SEQUENCE</scope>
    <source>
        <strain evidence="3">ATCC 38472_TT</strain>
    </source>
</reference>
<keyword evidence="4" id="KW-1185">Reference proteome</keyword>
<feature type="domain" description="WRKY19-like zinc finger" evidence="2">
    <location>
        <begin position="273"/>
        <end position="296"/>
    </location>
</feature>
<dbReference type="EMBL" id="SPLM01000145">
    <property type="protein sequence ID" value="TMW56868.1"/>
    <property type="molecule type" value="Genomic_DNA"/>
</dbReference>
<dbReference type="PANTHER" id="PTHR31827:SF1">
    <property type="entry name" value="EMB|CAB89363.1"/>
    <property type="match status" value="1"/>
</dbReference>
<dbReference type="Pfam" id="PF24906">
    <property type="entry name" value="Zf_WRKY19"/>
    <property type="match status" value="6"/>
</dbReference>
<proteinExistence type="predicted"/>
<evidence type="ECO:0000256" key="1">
    <source>
        <dbReference type="SAM" id="MobiDB-lite"/>
    </source>
</evidence>
<dbReference type="OrthoDB" id="77038at2759"/>
<feature type="domain" description="WRKY19-like zinc finger" evidence="2">
    <location>
        <begin position="297"/>
        <end position="320"/>
    </location>
</feature>
<dbReference type="PANTHER" id="PTHR31827">
    <property type="entry name" value="EMB|CAB89363.1"/>
    <property type="match status" value="1"/>
</dbReference>
<evidence type="ECO:0000313" key="3">
    <source>
        <dbReference type="EMBL" id="TMW56868.1"/>
    </source>
</evidence>
<protein>
    <recommendedName>
        <fullName evidence="2">WRKY19-like zinc finger domain-containing protein</fullName>
    </recommendedName>
</protein>
<dbReference type="AlphaFoldDB" id="A0A8K1C5M8"/>
<dbReference type="Proteomes" id="UP000794436">
    <property type="component" value="Unassembled WGS sequence"/>
</dbReference>
<feature type="region of interest" description="Disordered" evidence="1">
    <location>
        <begin position="346"/>
        <end position="374"/>
    </location>
</feature>
<evidence type="ECO:0000259" key="2">
    <source>
        <dbReference type="Pfam" id="PF24906"/>
    </source>
</evidence>
<feature type="region of interest" description="Disordered" evidence="1">
    <location>
        <begin position="1"/>
        <end position="21"/>
    </location>
</feature>
<feature type="domain" description="WRKY19-like zinc finger" evidence="2">
    <location>
        <begin position="202"/>
        <end position="224"/>
    </location>
</feature>
<sequence length="374" mass="38379">MFASGSLSLLHTGGSSSFTTSSLESYRSQPAFVSSSRWPSFPIIHLKSITTTIDAGHVLKGMGGSDDERMGETKSPMKISLPPLQHLTAHGRDGAHELRSPGSATATGIAAMSLSFIINEESENTPRNHQPAASLHHGHAHYGPNEGKSAHGPLAPKAAGASCSNTSFGVNAILNTVCAKSDCYRTIRGPSGSFCKYHKQSRFCRAEGCGKSAKTGGYCISHGGGKRCSFPQCTKSAKQGGLCISHGGGKRCNEEGCTKSALVGGFCSAHGGGRKCKTADCTKTALLGGFCIAHGGGKRCQVEGCSKSAVGGMLCVSHGGGKRCQAEGCNKGAVRNGVCIRHGAKRESGAASSSNASASGSPSPVRSIKAEYSP</sequence>
<evidence type="ECO:0000313" key="4">
    <source>
        <dbReference type="Proteomes" id="UP000794436"/>
    </source>
</evidence>
<feature type="domain" description="WRKY19-like zinc finger" evidence="2">
    <location>
        <begin position="225"/>
        <end position="248"/>
    </location>
</feature>
<organism evidence="3 4">
    <name type="scientific">Pythium oligandrum</name>
    <name type="common">Mycoparasitic fungus</name>
    <dbReference type="NCBI Taxonomy" id="41045"/>
    <lineage>
        <taxon>Eukaryota</taxon>
        <taxon>Sar</taxon>
        <taxon>Stramenopiles</taxon>
        <taxon>Oomycota</taxon>
        <taxon>Peronosporomycetes</taxon>
        <taxon>Pythiales</taxon>
        <taxon>Pythiaceae</taxon>
        <taxon>Pythium</taxon>
    </lineage>
</organism>
<feature type="domain" description="WRKY19-like zinc finger" evidence="2">
    <location>
        <begin position="321"/>
        <end position="343"/>
    </location>
</feature>
<feature type="domain" description="WRKY19-like zinc finger" evidence="2">
    <location>
        <begin position="249"/>
        <end position="272"/>
    </location>
</feature>
<dbReference type="InterPro" id="IPR056866">
    <property type="entry name" value="Znf_WRKY19"/>
</dbReference>
<gene>
    <name evidence="3" type="ORF">Poli38472_006878</name>
</gene>